<dbReference type="GeneID" id="30190169"/>
<reference evidence="2 3" key="1">
    <citation type="submission" date="2016-06" db="EMBL/GenBank/DDBJ databases">
        <title>Evolution of pathogenesis and genome organization in the Tremellales.</title>
        <authorList>
            <person name="Cuomo C."/>
            <person name="Litvintseva A."/>
            <person name="Heitman J."/>
            <person name="Chen Y."/>
            <person name="Sun S."/>
            <person name="Springer D."/>
            <person name="Dromer F."/>
            <person name="Young S."/>
            <person name="Zeng Q."/>
            <person name="Chapman S."/>
            <person name="Gujja S."/>
            <person name="Saif S."/>
            <person name="Birren B."/>
        </authorList>
    </citation>
    <scope>NUCLEOTIDE SEQUENCE [LARGE SCALE GENOMIC DNA]</scope>
    <source>
        <strain evidence="2 3">CBS 7118</strain>
    </source>
</reference>
<dbReference type="RefSeq" id="XP_019034854.1">
    <property type="nucleotide sequence ID" value="XM_019173128.1"/>
</dbReference>
<protein>
    <submittedName>
        <fullName evidence="2">Uncharacterized protein</fullName>
    </submittedName>
</protein>
<name>A0A1E3K4E1_9TREE</name>
<feature type="chain" id="PRO_5009130752" evidence="1">
    <location>
        <begin position="26"/>
        <end position="404"/>
    </location>
</feature>
<evidence type="ECO:0000313" key="3">
    <source>
        <dbReference type="Proteomes" id="UP000094819"/>
    </source>
</evidence>
<organism evidence="2 3">
    <name type="scientific">Cryptococcus wingfieldii CBS 7118</name>
    <dbReference type="NCBI Taxonomy" id="1295528"/>
    <lineage>
        <taxon>Eukaryota</taxon>
        <taxon>Fungi</taxon>
        <taxon>Dikarya</taxon>
        <taxon>Basidiomycota</taxon>
        <taxon>Agaricomycotina</taxon>
        <taxon>Tremellomycetes</taxon>
        <taxon>Tremellales</taxon>
        <taxon>Cryptococcaceae</taxon>
        <taxon>Cryptococcus</taxon>
    </lineage>
</organism>
<keyword evidence="3" id="KW-1185">Reference proteome</keyword>
<dbReference type="Proteomes" id="UP000094819">
    <property type="component" value="Unassembled WGS sequence"/>
</dbReference>
<feature type="signal peptide" evidence="1">
    <location>
        <begin position="1"/>
        <end position="25"/>
    </location>
</feature>
<evidence type="ECO:0000256" key="1">
    <source>
        <dbReference type="SAM" id="SignalP"/>
    </source>
</evidence>
<evidence type="ECO:0000313" key="2">
    <source>
        <dbReference type="EMBL" id="ODO07377.1"/>
    </source>
</evidence>
<dbReference type="AlphaFoldDB" id="A0A1E3K4E1"/>
<gene>
    <name evidence="2" type="ORF">L198_00956</name>
</gene>
<accession>A0A1E3K4E1</accession>
<proteinExistence type="predicted"/>
<sequence>MSFTTYVAALLVLVAPAAFAAPAAAAEPTLEGQNFGAPGGAGSETALIGDTTEDHEREFIERVFPDEELIVKRDGSIVREPQTVLDDDLKPDASFTPDDWYLFQFIKDHNPSHVRHSPGHLRTRFGLSLYFNWNVMTHLSRWIAAKEHWVSDVGSSHWSLGPDETLGSADWLCKRAFGVLRGECEVKQGVMWKRLSRHSFLKTKMSWSSPSGAGNGETHPALPCIPPSNHSFANPFGTLSHLAFEHLQVGTIVKELEMDTTLCQVLTPSGYAPVTLGLWRGFWVNPEDVSYDKNGKARGWLMYVSIQEDMRRGGEWKAVGCWSDVASETREGVVEWLKTVHEMGYTNGDFEPRHLYVAKGGSGWKIIDWGKGRDRSVDEDSLWKEQMGDETYDLRHISYATFSR</sequence>
<comment type="caution">
    <text evidence="2">The sequence shown here is derived from an EMBL/GenBank/DDBJ whole genome shotgun (WGS) entry which is preliminary data.</text>
</comment>
<dbReference type="EMBL" id="AWGH01000002">
    <property type="protein sequence ID" value="ODO07377.1"/>
    <property type="molecule type" value="Genomic_DNA"/>
</dbReference>
<keyword evidence="1" id="KW-0732">Signal</keyword>